<evidence type="ECO:0000256" key="1">
    <source>
        <dbReference type="SAM" id="Phobius"/>
    </source>
</evidence>
<dbReference type="EMBL" id="JXTC01000163">
    <property type="protein sequence ID" value="PON84364.1"/>
    <property type="molecule type" value="Genomic_DNA"/>
</dbReference>
<keyword evidence="1" id="KW-1133">Transmembrane helix</keyword>
<dbReference type="Proteomes" id="UP000237000">
    <property type="component" value="Unassembled WGS sequence"/>
</dbReference>
<evidence type="ECO:0000313" key="3">
    <source>
        <dbReference type="Proteomes" id="UP000237000"/>
    </source>
</evidence>
<organism evidence="2 3">
    <name type="scientific">Trema orientale</name>
    <name type="common">Charcoal tree</name>
    <name type="synonym">Celtis orientalis</name>
    <dbReference type="NCBI Taxonomy" id="63057"/>
    <lineage>
        <taxon>Eukaryota</taxon>
        <taxon>Viridiplantae</taxon>
        <taxon>Streptophyta</taxon>
        <taxon>Embryophyta</taxon>
        <taxon>Tracheophyta</taxon>
        <taxon>Spermatophyta</taxon>
        <taxon>Magnoliopsida</taxon>
        <taxon>eudicotyledons</taxon>
        <taxon>Gunneridae</taxon>
        <taxon>Pentapetalae</taxon>
        <taxon>rosids</taxon>
        <taxon>fabids</taxon>
        <taxon>Rosales</taxon>
        <taxon>Cannabaceae</taxon>
        <taxon>Trema</taxon>
    </lineage>
</organism>
<feature type="transmembrane region" description="Helical" evidence="1">
    <location>
        <begin position="164"/>
        <end position="186"/>
    </location>
</feature>
<name>A0A2P5EFR9_TREOI</name>
<dbReference type="PANTHER" id="PTHR34741">
    <property type="entry name" value="IMAP FAMILY MEMBER 1, PUTATIVE-RELATED"/>
    <property type="match status" value="1"/>
</dbReference>
<keyword evidence="1" id="KW-0472">Membrane</keyword>
<proteinExistence type="predicted"/>
<dbReference type="PANTHER" id="PTHR34741:SF2">
    <property type="entry name" value="VESICLE TRANSPORT PROTEIN"/>
    <property type="match status" value="1"/>
</dbReference>
<dbReference type="InParanoid" id="A0A2P5EFR9"/>
<evidence type="ECO:0000313" key="2">
    <source>
        <dbReference type="EMBL" id="PON84364.1"/>
    </source>
</evidence>
<sequence>MELRTTELRRQILGQLELTTPELRPARVEDDGDESYGDCEFLDKRSSYSLSAYWRTRSPVPAGSAASPSSDNVNDEPDVTVALPMQEHHPAGQLEKIDWTMMVIGFCMESAIDIALQSVQSRNHDDGSSSAFHFLSLLILFTFAALFVAKFISRSKFPMAAKVVEGFGLLLAALAFCYAVSIPFPYALKCTTWATFVICLLVILICKYRL</sequence>
<dbReference type="AlphaFoldDB" id="A0A2P5EFR9"/>
<evidence type="ECO:0008006" key="4">
    <source>
        <dbReference type="Google" id="ProtNLM"/>
    </source>
</evidence>
<keyword evidence="3" id="KW-1185">Reference proteome</keyword>
<comment type="caution">
    <text evidence="2">The sequence shown here is derived from an EMBL/GenBank/DDBJ whole genome shotgun (WGS) entry which is preliminary data.</text>
</comment>
<reference evidence="3" key="1">
    <citation type="submission" date="2016-06" db="EMBL/GenBank/DDBJ databases">
        <title>Parallel loss of symbiosis genes in relatives of nitrogen-fixing non-legume Parasponia.</title>
        <authorList>
            <person name="Van Velzen R."/>
            <person name="Holmer R."/>
            <person name="Bu F."/>
            <person name="Rutten L."/>
            <person name="Van Zeijl A."/>
            <person name="Liu W."/>
            <person name="Santuari L."/>
            <person name="Cao Q."/>
            <person name="Sharma T."/>
            <person name="Shen D."/>
            <person name="Roswanjaya Y."/>
            <person name="Wardhani T."/>
            <person name="Kalhor M.S."/>
            <person name="Jansen J."/>
            <person name="Van den Hoogen J."/>
            <person name="Gungor B."/>
            <person name="Hartog M."/>
            <person name="Hontelez J."/>
            <person name="Verver J."/>
            <person name="Yang W.-C."/>
            <person name="Schijlen E."/>
            <person name="Repin R."/>
            <person name="Schilthuizen M."/>
            <person name="Schranz E."/>
            <person name="Heidstra R."/>
            <person name="Miyata K."/>
            <person name="Fedorova E."/>
            <person name="Kohlen W."/>
            <person name="Bisseling T."/>
            <person name="Smit S."/>
            <person name="Geurts R."/>
        </authorList>
    </citation>
    <scope>NUCLEOTIDE SEQUENCE [LARGE SCALE GENOMIC DNA]</scope>
    <source>
        <strain evidence="3">cv. RG33-2</strain>
    </source>
</reference>
<dbReference type="OrthoDB" id="1745749at2759"/>
<gene>
    <name evidence="2" type="ORF">TorRG33x02_198240</name>
</gene>
<feature type="transmembrane region" description="Helical" evidence="1">
    <location>
        <begin position="131"/>
        <end position="152"/>
    </location>
</feature>
<protein>
    <recommendedName>
        <fullName evidence="4">Transmembrane protein</fullName>
    </recommendedName>
</protein>
<accession>A0A2P5EFR9</accession>
<keyword evidence="1" id="KW-0812">Transmembrane</keyword>
<feature type="transmembrane region" description="Helical" evidence="1">
    <location>
        <begin position="192"/>
        <end position="208"/>
    </location>
</feature>